<gene>
    <name evidence="1" type="ORF">V565_107580</name>
</gene>
<accession>A0A074RPY1</accession>
<evidence type="ECO:0000313" key="1">
    <source>
        <dbReference type="EMBL" id="KEP49116.1"/>
    </source>
</evidence>
<dbReference type="AlphaFoldDB" id="A0A074RPY1"/>
<feature type="non-terminal residue" evidence="1">
    <location>
        <position position="107"/>
    </location>
</feature>
<dbReference type="HOGENOM" id="CLU_2216266_0_0_1"/>
<name>A0A074RPY1_9AGAM</name>
<proteinExistence type="predicted"/>
<dbReference type="OrthoDB" id="5358475at2759"/>
<protein>
    <submittedName>
        <fullName evidence="1">Uncharacterized protein</fullName>
    </submittedName>
</protein>
<dbReference type="Proteomes" id="UP000027456">
    <property type="component" value="Unassembled WGS sequence"/>
</dbReference>
<evidence type="ECO:0000313" key="2">
    <source>
        <dbReference type="Proteomes" id="UP000027456"/>
    </source>
</evidence>
<comment type="caution">
    <text evidence="1">The sequence shown here is derived from an EMBL/GenBank/DDBJ whole genome shotgun (WGS) entry which is preliminary data.</text>
</comment>
<reference evidence="1 2" key="1">
    <citation type="submission" date="2013-12" db="EMBL/GenBank/DDBJ databases">
        <authorList>
            <person name="Cubeta M."/>
            <person name="Pakala S."/>
            <person name="Fedorova N."/>
            <person name="Thomas E."/>
            <person name="Dean R."/>
            <person name="Jabaji S."/>
            <person name="Neate S."/>
            <person name="Toda T."/>
            <person name="Tavantzis S."/>
            <person name="Vilgalys R."/>
            <person name="Bharathan N."/>
            <person name="Pakala S."/>
            <person name="Losada L.S."/>
            <person name="Zafar N."/>
            <person name="Nierman W."/>
        </authorList>
    </citation>
    <scope>NUCLEOTIDE SEQUENCE [LARGE SCALE GENOMIC DNA]</scope>
    <source>
        <strain evidence="1 2">123E</strain>
    </source>
</reference>
<keyword evidence="2" id="KW-1185">Reference proteome</keyword>
<organism evidence="1 2">
    <name type="scientific">Rhizoctonia solani 123E</name>
    <dbReference type="NCBI Taxonomy" id="1423351"/>
    <lineage>
        <taxon>Eukaryota</taxon>
        <taxon>Fungi</taxon>
        <taxon>Dikarya</taxon>
        <taxon>Basidiomycota</taxon>
        <taxon>Agaricomycotina</taxon>
        <taxon>Agaricomycetes</taxon>
        <taxon>Cantharellales</taxon>
        <taxon>Ceratobasidiaceae</taxon>
        <taxon>Rhizoctonia</taxon>
    </lineage>
</organism>
<dbReference type="EMBL" id="AZST01000405">
    <property type="protein sequence ID" value="KEP49116.1"/>
    <property type="molecule type" value="Genomic_DNA"/>
</dbReference>
<sequence>MQCSDRLCRINPAFDLIKEGSWTGKTNVSYSDLNEAGSYWFFHTLDSPKLKASVREVLGHALDTQWDDGCFGRETNDQWQPRWSCEEGVNSSSERLGWPKQNLSLRI</sequence>